<feature type="domain" description="HTH araC/xylS-type" evidence="4">
    <location>
        <begin position="219"/>
        <end position="317"/>
    </location>
</feature>
<accession>A0A316EXG5</accession>
<evidence type="ECO:0000256" key="3">
    <source>
        <dbReference type="ARBA" id="ARBA00023163"/>
    </source>
</evidence>
<dbReference type="EMBL" id="QGGT01000002">
    <property type="protein sequence ID" value="PWK35633.1"/>
    <property type="molecule type" value="Genomic_DNA"/>
</dbReference>
<dbReference type="AlphaFoldDB" id="A0A316EXG5"/>
<dbReference type="GO" id="GO:0043565">
    <property type="term" value="F:sequence-specific DNA binding"/>
    <property type="evidence" value="ECO:0007669"/>
    <property type="project" value="InterPro"/>
</dbReference>
<keyword evidence="3" id="KW-0804">Transcription</keyword>
<gene>
    <name evidence="5" type="ORF">C7419_102911</name>
</gene>
<evidence type="ECO:0000256" key="2">
    <source>
        <dbReference type="ARBA" id="ARBA00023125"/>
    </source>
</evidence>
<keyword evidence="1" id="KW-0805">Transcription regulation</keyword>
<dbReference type="InterPro" id="IPR020449">
    <property type="entry name" value="Tscrpt_reg_AraC-type_HTH"/>
</dbReference>
<keyword evidence="2 5" id="KW-0238">DNA-binding</keyword>
<keyword evidence="6" id="KW-1185">Reference proteome</keyword>
<name>A0A316EXG5_9BURK</name>
<dbReference type="Gene3D" id="1.10.10.60">
    <property type="entry name" value="Homeodomain-like"/>
    <property type="match status" value="2"/>
</dbReference>
<dbReference type="Proteomes" id="UP000245754">
    <property type="component" value="Unassembled WGS sequence"/>
</dbReference>
<evidence type="ECO:0000259" key="4">
    <source>
        <dbReference type="PROSITE" id="PS01124"/>
    </source>
</evidence>
<reference evidence="5 6" key="1">
    <citation type="submission" date="2018-05" db="EMBL/GenBank/DDBJ databases">
        <title>Genomic Encyclopedia of Type Strains, Phase IV (KMG-V): Genome sequencing to study the core and pangenomes of soil and plant-associated prokaryotes.</title>
        <authorList>
            <person name="Whitman W."/>
        </authorList>
    </citation>
    <scope>NUCLEOTIDE SEQUENCE [LARGE SCALE GENOMIC DNA]</scope>
    <source>
        <strain evidence="5 6">SLV-132</strain>
    </source>
</reference>
<evidence type="ECO:0000256" key="1">
    <source>
        <dbReference type="ARBA" id="ARBA00023015"/>
    </source>
</evidence>
<dbReference type="GO" id="GO:0003700">
    <property type="term" value="F:DNA-binding transcription factor activity"/>
    <property type="evidence" value="ECO:0007669"/>
    <property type="project" value="InterPro"/>
</dbReference>
<evidence type="ECO:0000313" key="6">
    <source>
        <dbReference type="Proteomes" id="UP000245754"/>
    </source>
</evidence>
<dbReference type="PANTHER" id="PTHR46796:SF14">
    <property type="entry name" value="TRANSCRIPTIONAL REGULATORY PROTEIN"/>
    <property type="match status" value="1"/>
</dbReference>
<proteinExistence type="predicted"/>
<sequence>MPHDFQNLMPAIALRTAHPPLPQAPGPVGVDPFGCTADRLSDDQALIGKDVQFYRKSSLGKRATQVEMPATDRGVLLGVSLRGGHRRRIFDGRHGRTHDFDNGAIYLRSLAVDYKADFCSDFDFMLVEISRTFIERVAIERGAATPELQPLAAHADPVLAHLAHAMVPLLQHPEQACQLFVDQLSLAIGAHLVHRYGHGTALPEDGGKSLRRLPPRSVERAKEMLAARFDGNLSVGEVADACQLSRSHFTRAFRESTGQTPHQWLIERRLERAYALLRDTDLPLAEVAVSCGFCDQSHFTRVFSRATGVTPGVWRRGAAG</sequence>
<organism evidence="5 6">
    <name type="scientific">Cupriavidus plantarum</name>
    <dbReference type="NCBI Taxonomy" id="942865"/>
    <lineage>
        <taxon>Bacteria</taxon>
        <taxon>Pseudomonadati</taxon>
        <taxon>Pseudomonadota</taxon>
        <taxon>Betaproteobacteria</taxon>
        <taxon>Burkholderiales</taxon>
        <taxon>Burkholderiaceae</taxon>
        <taxon>Cupriavidus</taxon>
    </lineage>
</organism>
<dbReference type="PANTHER" id="PTHR46796">
    <property type="entry name" value="HTH-TYPE TRANSCRIPTIONAL ACTIVATOR RHAS-RELATED"/>
    <property type="match status" value="1"/>
</dbReference>
<dbReference type="SMART" id="SM00342">
    <property type="entry name" value="HTH_ARAC"/>
    <property type="match status" value="1"/>
</dbReference>
<dbReference type="SUPFAM" id="SSF46689">
    <property type="entry name" value="Homeodomain-like"/>
    <property type="match status" value="2"/>
</dbReference>
<protein>
    <submittedName>
        <fullName evidence="5">AraC-like DNA-binding protein</fullName>
    </submittedName>
</protein>
<dbReference type="PRINTS" id="PR00032">
    <property type="entry name" value="HTHARAC"/>
</dbReference>
<dbReference type="PROSITE" id="PS01124">
    <property type="entry name" value="HTH_ARAC_FAMILY_2"/>
    <property type="match status" value="1"/>
</dbReference>
<dbReference type="Pfam" id="PF12833">
    <property type="entry name" value="HTH_18"/>
    <property type="match status" value="1"/>
</dbReference>
<dbReference type="InterPro" id="IPR050204">
    <property type="entry name" value="AraC_XylS_family_regulators"/>
</dbReference>
<comment type="caution">
    <text evidence="5">The sequence shown here is derived from an EMBL/GenBank/DDBJ whole genome shotgun (WGS) entry which is preliminary data.</text>
</comment>
<dbReference type="InterPro" id="IPR018060">
    <property type="entry name" value="HTH_AraC"/>
</dbReference>
<dbReference type="InterPro" id="IPR009057">
    <property type="entry name" value="Homeodomain-like_sf"/>
</dbReference>
<evidence type="ECO:0000313" key="5">
    <source>
        <dbReference type="EMBL" id="PWK35633.1"/>
    </source>
</evidence>